<sequence>MAARASPSRGWVAEKDVLDLNIISRNAVPLPEQDRLVPLAAIVESPSNSSTSDLSVGKVLQVYLRTQRAWKMGWWGAEGAMVEAAEEEEEGKDGKVESAREMAGVEATKDLST</sequence>
<evidence type="ECO:0000313" key="3">
    <source>
        <dbReference type="Proteomes" id="UP000026960"/>
    </source>
</evidence>
<dbReference type="HOGENOM" id="CLU_2254472_0_0_1"/>
<dbReference type="AlphaFoldDB" id="A0A0D3GL73"/>
<dbReference type="Gramene" id="OBART07G00050.1">
    <property type="protein sequence ID" value="OBART07G00050.1"/>
    <property type="gene ID" value="OBART07G00050"/>
</dbReference>
<accession>A0A0D3GL73</accession>
<reference evidence="2" key="1">
    <citation type="journal article" date="2009" name="Rice">
        <title>De Novo Next Generation Sequencing of Plant Genomes.</title>
        <authorList>
            <person name="Rounsley S."/>
            <person name="Marri P.R."/>
            <person name="Yu Y."/>
            <person name="He R."/>
            <person name="Sisneros N."/>
            <person name="Goicoechea J.L."/>
            <person name="Lee S.J."/>
            <person name="Angelova A."/>
            <person name="Kudrna D."/>
            <person name="Luo M."/>
            <person name="Affourtit J."/>
            <person name="Desany B."/>
            <person name="Knight J."/>
            <person name="Niazi F."/>
            <person name="Egholm M."/>
            <person name="Wing R.A."/>
        </authorList>
    </citation>
    <scope>NUCLEOTIDE SEQUENCE [LARGE SCALE GENOMIC DNA]</scope>
    <source>
        <strain evidence="2">cv. IRGC 105608</strain>
    </source>
</reference>
<name>A0A0D3GL73_9ORYZ</name>
<evidence type="ECO:0000256" key="1">
    <source>
        <dbReference type="SAM" id="MobiDB-lite"/>
    </source>
</evidence>
<reference evidence="2" key="2">
    <citation type="submission" date="2015-03" db="UniProtKB">
        <authorList>
            <consortium name="EnsemblPlants"/>
        </authorList>
    </citation>
    <scope>IDENTIFICATION</scope>
</reference>
<dbReference type="Proteomes" id="UP000026960">
    <property type="component" value="Chromosome 7"/>
</dbReference>
<proteinExistence type="predicted"/>
<evidence type="ECO:0000313" key="2">
    <source>
        <dbReference type="EnsemblPlants" id="OBART07G00050.1"/>
    </source>
</evidence>
<keyword evidence="3" id="KW-1185">Reference proteome</keyword>
<protein>
    <submittedName>
        <fullName evidence="2">Uncharacterized protein</fullName>
    </submittedName>
</protein>
<feature type="region of interest" description="Disordered" evidence="1">
    <location>
        <begin position="85"/>
        <end position="113"/>
    </location>
</feature>
<dbReference type="EnsemblPlants" id="OBART07G00050.1">
    <property type="protein sequence ID" value="OBART07G00050.1"/>
    <property type="gene ID" value="OBART07G00050"/>
</dbReference>
<organism evidence="2">
    <name type="scientific">Oryza barthii</name>
    <dbReference type="NCBI Taxonomy" id="65489"/>
    <lineage>
        <taxon>Eukaryota</taxon>
        <taxon>Viridiplantae</taxon>
        <taxon>Streptophyta</taxon>
        <taxon>Embryophyta</taxon>
        <taxon>Tracheophyta</taxon>
        <taxon>Spermatophyta</taxon>
        <taxon>Magnoliopsida</taxon>
        <taxon>Liliopsida</taxon>
        <taxon>Poales</taxon>
        <taxon>Poaceae</taxon>
        <taxon>BOP clade</taxon>
        <taxon>Oryzoideae</taxon>
        <taxon>Oryzeae</taxon>
        <taxon>Oryzinae</taxon>
        <taxon>Oryza</taxon>
    </lineage>
</organism>
<dbReference type="PaxDb" id="65489-OBART07G00050.1"/>